<accession>A0ABW8ZU21</accession>
<comment type="caution">
    <text evidence="2">The sequence shown here is derived from an EMBL/GenBank/DDBJ whole genome shotgun (WGS) entry which is preliminary data.</text>
</comment>
<evidence type="ECO:0000256" key="1">
    <source>
        <dbReference type="SAM" id="Phobius"/>
    </source>
</evidence>
<organism evidence="2 3">
    <name type="scientific">Paraburkholderia agricolaris</name>
    <dbReference type="NCBI Taxonomy" id="2152888"/>
    <lineage>
        <taxon>Bacteria</taxon>
        <taxon>Pseudomonadati</taxon>
        <taxon>Pseudomonadota</taxon>
        <taxon>Betaproteobacteria</taxon>
        <taxon>Burkholderiales</taxon>
        <taxon>Burkholderiaceae</taxon>
        <taxon>Paraburkholderia</taxon>
    </lineage>
</organism>
<evidence type="ECO:0000313" key="3">
    <source>
        <dbReference type="Proteomes" id="UP001629249"/>
    </source>
</evidence>
<dbReference type="InterPro" id="IPR007436">
    <property type="entry name" value="DUF485"/>
</dbReference>
<gene>
    <name evidence="2" type="ORF">PQR66_26895</name>
</gene>
<evidence type="ECO:0000313" key="2">
    <source>
        <dbReference type="EMBL" id="MFL9886699.1"/>
    </source>
</evidence>
<name>A0ABW8ZU21_9BURK</name>
<keyword evidence="1" id="KW-0812">Transmembrane</keyword>
<feature type="transmembrane region" description="Helical" evidence="1">
    <location>
        <begin position="66"/>
        <end position="86"/>
    </location>
</feature>
<dbReference type="Proteomes" id="UP001629249">
    <property type="component" value="Unassembled WGS sequence"/>
</dbReference>
<keyword evidence="3" id="KW-1185">Reference proteome</keyword>
<protein>
    <submittedName>
        <fullName evidence="2">DUF485 domain-containing protein</fullName>
    </submittedName>
</protein>
<feature type="transmembrane region" description="Helical" evidence="1">
    <location>
        <begin position="26"/>
        <end position="46"/>
    </location>
</feature>
<dbReference type="RefSeq" id="WP_408330403.1">
    <property type="nucleotide sequence ID" value="NZ_JAQQFH010000015.1"/>
</dbReference>
<keyword evidence="1" id="KW-1133">Transmembrane helix</keyword>
<proteinExistence type="predicted"/>
<dbReference type="EMBL" id="JAQQFN010000023">
    <property type="protein sequence ID" value="MFL9886699.1"/>
    <property type="molecule type" value="Genomic_DNA"/>
</dbReference>
<dbReference type="Pfam" id="PF04341">
    <property type="entry name" value="DUF485"/>
    <property type="match status" value="1"/>
</dbReference>
<keyword evidence="1" id="KW-0472">Membrane</keyword>
<sequence>MSDNLKIAGSSGDAFVVLELLALRQAWIAGSLGLSFALMILAFFAASELSPELMVIKIFGKIPLGWILAAVMLVAGVVITGIFNHYSRTVLDPLRKDAIDLISRGHHGVEK</sequence>
<reference evidence="2 3" key="1">
    <citation type="journal article" date="2024" name="Chem. Sci.">
        <title>Discovery of megapolipeptins by genome mining of a Burkholderiales bacteria collection.</title>
        <authorList>
            <person name="Paulo B.S."/>
            <person name="Recchia M.J.J."/>
            <person name="Lee S."/>
            <person name="Fergusson C.H."/>
            <person name="Romanowski S.B."/>
            <person name="Hernandez A."/>
            <person name="Krull N."/>
            <person name="Liu D.Y."/>
            <person name="Cavanagh H."/>
            <person name="Bos A."/>
            <person name="Gray C.A."/>
            <person name="Murphy B.T."/>
            <person name="Linington R.G."/>
            <person name="Eustaquio A.S."/>
        </authorList>
    </citation>
    <scope>NUCLEOTIDE SEQUENCE [LARGE SCALE GENOMIC DNA]</scope>
    <source>
        <strain evidence="2 3">RL16-012-BIC-B</strain>
    </source>
</reference>